<dbReference type="InterPro" id="IPR001909">
    <property type="entry name" value="KRAB"/>
</dbReference>
<feature type="compositionally biased region" description="Polar residues" evidence="11">
    <location>
        <begin position="221"/>
        <end position="237"/>
    </location>
</feature>
<feature type="domain" description="KRAB" evidence="13">
    <location>
        <begin position="2"/>
        <end position="73"/>
    </location>
</feature>
<feature type="domain" description="C2H2-type" evidence="12">
    <location>
        <begin position="626"/>
        <end position="653"/>
    </location>
</feature>
<evidence type="ECO:0000259" key="13">
    <source>
        <dbReference type="PROSITE" id="PS50805"/>
    </source>
</evidence>
<evidence type="ECO:0000256" key="7">
    <source>
        <dbReference type="ARBA" id="ARBA00023125"/>
    </source>
</evidence>
<evidence type="ECO:0000256" key="9">
    <source>
        <dbReference type="ARBA" id="ARBA00023242"/>
    </source>
</evidence>
<dbReference type="Gene3D" id="3.30.160.60">
    <property type="entry name" value="Classic Zinc Finger"/>
    <property type="match status" value="13"/>
</dbReference>
<comment type="subcellular location">
    <subcellularLocation>
        <location evidence="1">Nucleus</location>
    </subcellularLocation>
</comment>
<keyword evidence="6" id="KW-0805">Transcription regulation</keyword>
<feature type="domain" description="C2H2-type" evidence="12">
    <location>
        <begin position="570"/>
        <end position="597"/>
    </location>
</feature>
<dbReference type="PROSITE" id="PS00028">
    <property type="entry name" value="ZINC_FINGER_C2H2_1"/>
    <property type="match status" value="12"/>
</dbReference>
<dbReference type="SMART" id="SM00355">
    <property type="entry name" value="ZnF_C2H2"/>
    <property type="match status" value="12"/>
</dbReference>
<evidence type="ECO:0000256" key="4">
    <source>
        <dbReference type="ARBA" id="ARBA00022771"/>
    </source>
</evidence>
<keyword evidence="14" id="KW-1185">Reference proteome</keyword>
<evidence type="ECO:0000256" key="5">
    <source>
        <dbReference type="ARBA" id="ARBA00022833"/>
    </source>
</evidence>
<evidence type="ECO:0000256" key="11">
    <source>
        <dbReference type="SAM" id="MobiDB-lite"/>
    </source>
</evidence>
<dbReference type="GeneID" id="132535519"/>
<keyword evidence="3" id="KW-0677">Repeat</keyword>
<proteinExistence type="predicted"/>
<feature type="domain" description="C2H2-type" evidence="12">
    <location>
        <begin position="514"/>
        <end position="541"/>
    </location>
</feature>
<feature type="domain" description="C2H2-type" evidence="12">
    <location>
        <begin position="486"/>
        <end position="513"/>
    </location>
</feature>
<evidence type="ECO:0000259" key="12">
    <source>
        <dbReference type="PROSITE" id="PS50157"/>
    </source>
</evidence>
<dbReference type="PANTHER" id="PTHR24399:SF49">
    <property type="entry name" value="ZINC FINGER PROTEIN 674"/>
    <property type="match status" value="1"/>
</dbReference>
<evidence type="ECO:0000256" key="8">
    <source>
        <dbReference type="ARBA" id="ARBA00023163"/>
    </source>
</evidence>
<evidence type="ECO:0000313" key="15">
    <source>
        <dbReference type="RefSeq" id="XP_060037568.1"/>
    </source>
</evidence>
<feature type="domain" description="C2H2-type" evidence="12">
    <location>
        <begin position="402"/>
        <end position="429"/>
    </location>
</feature>
<dbReference type="InterPro" id="IPR013087">
    <property type="entry name" value="Znf_C2H2_type"/>
</dbReference>
<dbReference type="SUPFAM" id="SSF109640">
    <property type="entry name" value="KRAB domain (Kruppel-associated box)"/>
    <property type="match status" value="1"/>
</dbReference>
<dbReference type="Pfam" id="PF00096">
    <property type="entry name" value="zf-C2H2"/>
    <property type="match status" value="12"/>
</dbReference>
<dbReference type="Pfam" id="PF01352">
    <property type="entry name" value="KRAB"/>
    <property type="match status" value="1"/>
</dbReference>
<dbReference type="SUPFAM" id="SSF57667">
    <property type="entry name" value="beta-beta-alpha zinc fingers"/>
    <property type="match status" value="7"/>
</dbReference>
<reference evidence="15" key="1">
    <citation type="submission" date="2025-08" db="UniProtKB">
        <authorList>
            <consortium name="RefSeq"/>
        </authorList>
    </citation>
    <scope>IDENTIFICATION</scope>
</reference>
<evidence type="ECO:0000256" key="2">
    <source>
        <dbReference type="ARBA" id="ARBA00022723"/>
    </source>
</evidence>
<keyword evidence="2" id="KW-0479">Metal-binding</keyword>
<evidence type="ECO:0000256" key="10">
    <source>
        <dbReference type="PROSITE-ProRule" id="PRU00042"/>
    </source>
</evidence>
<dbReference type="SMART" id="SM00349">
    <property type="entry name" value="KRAB"/>
    <property type="match status" value="1"/>
</dbReference>
<feature type="region of interest" description="Disordered" evidence="11">
    <location>
        <begin position="186"/>
        <end position="238"/>
    </location>
</feature>
<feature type="domain" description="C2H2-type" evidence="12">
    <location>
        <begin position="430"/>
        <end position="457"/>
    </location>
</feature>
<keyword evidence="7" id="KW-0238">DNA-binding</keyword>
<accession>A0ABM3WLW8</accession>
<protein>
    <submittedName>
        <fullName evidence="15">Zinc finger protein 260-like</fullName>
    </submittedName>
</protein>
<feature type="domain" description="C2H2-type" evidence="12">
    <location>
        <begin position="598"/>
        <end position="625"/>
    </location>
</feature>
<dbReference type="Gene3D" id="6.10.140.140">
    <property type="match status" value="1"/>
</dbReference>
<keyword evidence="5" id="KW-0862">Zinc</keyword>
<feature type="domain" description="C2H2-type" evidence="12">
    <location>
        <begin position="654"/>
        <end position="681"/>
    </location>
</feature>
<feature type="domain" description="C2H2-type" evidence="12">
    <location>
        <begin position="542"/>
        <end position="569"/>
    </location>
</feature>
<dbReference type="PROSITE" id="PS50805">
    <property type="entry name" value="KRAB"/>
    <property type="match status" value="1"/>
</dbReference>
<evidence type="ECO:0000256" key="6">
    <source>
        <dbReference type="ARBA" id="ARBA00023015"/>
    </source>
</evidence>
<keyword evidence="8" id="KW-0804">Transcription</keyword>
<dbReference type="Proteomes" id="UP001652624">
    <property type="component" value="Chromosome 23"/>
</dbReference>
<keyword evidence="9" id="KW-0539">Nucleus</keyword>
<evidence type="ECO:0000313" key="14">
    <source>
        <dbReference type="Proteomes" id="UP001652624"/>
    </source>
</evidence>
<evidence type="ECO:0000256" key="1">
    <source>
        <dbReference type="ARBA" id="ARBA00004123"/>
    </source>
</evidence>
<dbReference type="InterPro" id="IPR036051">
    <property type="entry name" value="KRAB_dom_sf"/>
</dbReference>
<keyword evidence="4 10" id="KW-0863">Zinc-finger</keyword>
<name>A0ABM3WLW8_ERIEU</name>
<feature type="domain" description="C2H2-type" evidence="12">
    <location>
        <begin position="458"/>
        <end position="485"/>
    </location>
</feature>
<dbReference type="PROSITE" id="PS50157">
    <property type="entry name" value="ZINC_FINGER_C2H2_2"/>
    <property type="match status" value="12"/>
</dbReference>
<evidence type="ECO:0000256" key="3">
    <source>
        <dbReference type="ARBA" id="ARBA00022737"/>
    </source>
</evidence>
<dbReference type="RefSeq" id="XP_060037568.1">
    <property type="nucleotide sequence ID" value="XM_060181585.1"/>
</dbReference>
<dbReference type="PANTHER" id="PTHR24399">
    <property type="entry name" value="ZINC FINGER AND BTB DOMAIN-CONTAINING"/>
    <property type="match status" value="1"/>
</dbReference>
<dbReference type="CDD" id="cd07765">
    <property type="entry name" value="KRAB_A-box"/>
    <property type="match status" value="1"/>
</dbReference>
<dbReference type="InterPro" id="IPR036236">
    <property type="entry name" value="Znf_C2H2_sf"/>
</dbReference>
<sequence>MVAFEDVAVTFSQEEWQQLDEAQRTLYKDVMLEAYSSLVAAGHCRSKPEVIVKLEQGAEPWMGEEPAPRTLSDVPAVDDPMENNQKIPNRHCWQAVINSSKLPTMKRTDLGKMLHLGPTRVMKGDNAFIKIPEVHKACHSSFPPCEPSEMLHREESEDCGGTAKSLSSPDHSCVSRMTSAWQPLEWNGQGGALNKESTCSPSGRAPSGESASTHGKYEQACDTSPLTAQQRSHTGQIPSRCDRWGGTVFEKPVQWNLYRDFENRLQKHKQRGCVFSNELRLLQLSKTDLNSKPFDCDTYGQRLQNLSQLSQPQQIHTAEYPYSCQKLREISALPARQKSLPGEKLFECQECGKSFSQKTNLYRHQKSHTGEKPYECTDCRKTFSRKGNLIVHQRTHTGERPYECQECRRTFSQKSVLITHQRIHTGEKPYECEDCTKAFYKKSDLTAHQRIHTGKDLYQCKECKKAFCHKAGLRLHQRAHTGEKPYECRECGKGFSWKGGLILHRRSHTGEKPYTCKECGKSFSQKITLTRHESAHTGLKPYACQECRKMFSQKTYLAVHQKSHTGEKPYKCKDCRKTFCQKAELCAHQSSHSGERRYECRECRKTFSQKSVLVEHHRTHTGEKPHACRECAKTFCKKSNLTVHQRTHTGEKPYTCHECTKTFYQKSNLLRHQRIHTRATP</sequence>
<feature type="domain" description="C2H2-type" evidence="12">
    <location>
        <begin position="374"/>
        <end position="401"/>
    </location>
</feature>
<gene>
    <name evidence="15" type="primary">LOC132535519</name>
</gene>
<organism evidence="14 15">
    <name type="scientific">Erinaceus europaeus</name>
    <name type="common">Western European hedgehog</name>
    <dbReference type="NCBI Taxonomy" id="9365"/>
    <lineage>
        <taxon>Eukaryota</taxon>
        <taxon>Metazoa</taxon>
        <taxon>Chordata</taxon>
        <taxon>Craniata</taxon>
        <taxon>Vertebrata</taxon>
        <taxon>Euteleostomi</taxon>
        <taxon>Mammalia</taxon>
        <taxon>Eutheria</taxon>
        <taxon>Laurasiatheria</taxon>
        <taxon>Eulipotyphla</taxon>
        <taxon>Erinaceidae</taxon>
        <taxon>Erinaceinae</taxon>
        <taxon>Erinaceus</taxon>
    </lineage>
</organism>
<feature type="domain" description="C2H2-type" evidence="12">
    <location>
        <begin position="346"/>
        <end position="373"/>
    </location>
</feature>